<dbReference type="GeneID" id="108558847"/>
<protein>
    <submittedName>
        <fullName evidence="3">Malate dehydrogenase 1B</fullName>
    </submittedName>
</protein>
<evidence type="ECO:0000313" key="2">
    <source>
        <dbReference type="Proteomes" id="UP000695000"/>
    </source>
</evidence>
<dbReference type="SUPFAM" id="SSF56327">
    <property type="entry name" value="LDH C-terminal domain-like"/>
    <property type="match status" value="1"/>
</dbReference>
<dbReference type="PANTHER" id="PTHR23382">
    <property type="entry name" value="MALATE DEHYDROGENASE"/>
    <property type="match status" value="1"/>
</dbReference>
<dbReference type="InterPro" id="IPR015955">
    <property type="entry name" value="Lactate_DH/Glyco_Ohase_4_C"/>
</dbReference>
<dbReference type="Gene3D" id="3.90.110.10">
    <property type="entry name" value="Lactate dehydrogenase/glycoside hydrolase, family 4, C-terminal"/>
    <property type="match status" value="1"/>
</dbReference>
<dbReference type="Proteomes" id="UP000695000">
    <property type="component" value="Unplaced"/>
</dbReference>
<gene>
    <name evidence="3" type="primary">LOC108558847</name>
</gene>
<name>A0ABM1M9X0_NICVS</name>
<proteinExistence type="predicted"/>
<dbReference type="RefSeq" id="XP_017771370.1">
    <property type="nucleotide sequence ID" value="XM_017915881.1"/>
</dbReference>
<evidence type="ECO:0000256" key="1">
    <source>
        <dbReference type="ARBA" id="ARBA00023002"/>
    </source>
</evidence>
<reference evidence="3" key="1">
    <citation type="submission" date="2025-08" db="UniProtKB">
        <authorList>
            <consortium name="RefSeq"/>
        </authorList>
    </citation>
    <scope>IDENTIFICATION</scope>
    <source>
        <tissue evidence="3">Whole Larva</tissue>
    </source>
</reference>
<organism evidence="2 3">
    <name type="scientific">Nicrophorus vespilloides</name>
    <name type="common">Boreal carrion beetle</name>
    <dbReference type="NCBI Taxonomy" id="110193"/>
    <lineage>
        <taxon>Eukaryota</taxon>
        <taxon>Metazoa</taxon>
        <taxon>Ecdysozoa</taxon>
        <taxon>Arthropoda</taxon>
        <taxon>Hexapoda</taxon>
        <taxon>Insecta</taxon>
        <taxon>Pterygota</taxon>
        <taxon>Neoptera</taxon>
        <taxon>Endopterygota</taxon>
        <taxon>Coleoptera</taxon>
        <taxon>Polyphaga</taxon>
        <taxon>Staphyliniformia</taxon>
        <taxon>Silphidae</taxon>
        <taxon>Nicrophorinae</taxon>
        <taxon>Nicrophorus</taxon>
    </lineage>
</organism>
<accession>A0ABM1M9X0</accession>
<dbReference type="InterPro" id="IPR010945">
    <property type="entry name" value="Malate_DH_type2"/>
</dbReference>
<keyword evidence="2" id="KW-1185">Reference proteome</keyword>
<keyword evidence="1" id="KW-0560">Oxidoreductase</keyword>
<evidence type="ECO:0000313" key="3">
    <source>
        <dbReference type="RefSeq" id="XP_017771370.1"/>
    </source>
</evidence>
<sequence>MVIFVIAGIASCKDYAHISYVCRYLEKKLPDFHINRQEFELNDWKVWLRKINRTSNWQHNSSPLVYKELLYYGGMRYYVGGISEFWEYCFDYYGLESYLSAEELADLAKDNYEVFVFMNFLAQKIDEIKGPDATTNITFYGYDDIVDVLVPELFKIEELTSKKPLRMNFYDNEDNDFAEALDFIKNDYNCSGCLVETIGDAIKDCDILFILENMTEMERHKPEVILIRINQLAETISRIGKRSIKVIFANYGPTCFAATLLSDSCHIRIPNIVVVASDIGLGVLSQISEECKISMDKLQGPPVWGYLDNNQFVDLEFCLKKCDVYKPFERAIRSTENSTLQMGTIATEMRFINYLIDDPDDICNSAFIRKESLFFKLDRPSIFAKVSATVNLLKIWYGNKYSNEVISLGVKSNESFKISRGLIFAQPAVLEKGTWTPYAKYPVRDQCQEIITRMVKAASNFVNNFYSRLPDRTAIEESC</sequence>